<proteinExistence type="predicted"/>
<dbReference type="Proteomes" id="UP000314294">
    <property type="component" value="Unassembled WGS sequence"/>
</dbReference>
<gene>
    <name evidence="1" type="ORF">EYF80_011862</name>
</gene>
<keyword evidence="2" id="KW-1185">Reference proteome</keyword>
<reference evidence="1 2" key="1">
    <citation type="submission" date="2019-03" db="EMBL/GenBank/DDBJ databases">
        <title>First draft genome of Liparis tanakae, snailfish: a comprehensive survey of snailfish specific genes.</title>
        <authorList>
            <person name="Kim W."/>
            <person name="Song I."/>
            <person name="Jeong J.-H."/>
            <person name="Kim D."/>
            <person name="Kim S."/>
            <person name="Ryu S."/>
            <person name="Song J.Y."/>
            <person name="Lee S.K."/>
        </authorList>
    </citation>
    <scope>NUCLEOTIDE SEQUENCE [LARGE SCALE GENOMIC DNA]</scope>
    <source>
        <tissue evidence="1">Muscle</tissue>
    </source>
</reference>
<evidence type="ECO:0000313" key="2">
    <source>
        <dbReference type="Proteomes" id="UP000314294"/>
    </source>
</evidence>
<accession>A0A4Z2IIY8</accession>
<sequence length="76" mass="8576">MSIVEAPGEQLGVQSLKDKWTCGKEKENILLYDGLVELTQDLCGGVAFIHHVLTEETMRQKRVVRDSFSMVRLRAA</sequence>
<comment type="caution">
    <text evidence="1">The sequence shown here is derived from an EMBL/GenBank/DDBJ whole genome shotgun (WGS) entry which is preliminary data.</text>
</comment>
<protein>
    <submittedName>
        <fullName evidence="1">Uncharacterized protein</fullName>
    </submittedName>
</protein>
<evidence type="ECO:0000313" key="1">
    <source>
        <dbReference type="EMBL" id="TNN77939.1"/>
    </source>
</evidence>
<organism evidence="1 2">
    <name type="scientific">Liparis tanakae</name>
    <name type="common">Tanaka's snailfish</name>
    <dbReference type="NCBI Taxonomy" id="230148"/>
    <lineage>
        <taxon>Eukaryota</taxon>
        <taxon>Metazoa</taxon>
        <taxon>Chordata</taxon>
        <taxon>Craniata</taxon>
        <taxon>Vertebrata</taxon>
        <taxon>Euteleostomi</taxon>
        <taxon>Actinopterygii</taxon>
        <taxon>Neopterygii</taxon>
        <taxon>Teleostei</taxon>
        <taxon>Neoteleostei</taxon>
        <taxon>Acanthomorphata</taxon>
        <taxon>Eupercaria</taxon>
        <taxon>Perciformes</taxon>
        <taxon>Cottioidei</taxon>
        <taxon>Cottales</taxon>
        <taxon>Liparidae</taxon>
        <taxon>Liparis</taxon>
    </lineage>
</organism>
<name>A0A4Z2IIY8_9TELE</name>
<dbReference type="AlphaFoldDB" id="A0A4Z2IIY8"/>
<dbReference type="EMBL" id="SRLO01000078">
    <property type="protein sequence ID" value="TNN77939.1"/>
    <property type="molecule type" value="Genomic_DNA"/>
</dbReference>